<dbReference type="SUPFAM" id="SSF47473">
    <property type="entry name" value="EF-hand"/>
    <property type="match status" value="1"/>
</dbReference>
<feature type="compositionally biased region" description="Basic residues" evidence="1">
    <location>
        <begin position="441"/>
        <end position="451"/>
    </location>
</feature>
<feature type="region of interest" description="Disordered" evidence="1">
    <location>
        <begin position="304"/>
        <end position="334"/>
    </location>
</feature>
<feature type="domain" description="EH" evidence="2">
    <location>
        <begin position="519"/>
        <end position="600"/>
    </location>
</feature>
<organism evidence="3 4">
    <name type="scientific">Exophiala viscosa</name>
    <dbReference type="NCBI Taxonomy" id="2486360"/>
    <lineage>
        <taxon>Eukaryota</taxon>
        <taxon>Fungi</taxon>
        <taxon>Dikarya</taxon>
        <taxon>Ascomycota</taxon>
        <taxon>Pezizomycotina</taxon>
        <taxon>Eurotiomycetes</taxon>
        <taxon>Chaetothyriomycetidae</taxon>
        <taxon>Chaetothyriales</taxon>
        <taxon>Herpotrichiellaceae</taxon>
        <taxon>Exophiala</taxon>
    </lineage>
</organism>
<feature type="compositionally biased region" description="Basic residues" evidence="1">
    <location>
        <begin position="463"/>
        <end position="475"/>
    </location>
</feature>
<feature type="compositionally biased region" description="Basic and acidic residues" evidence="1">
    <location>
        <begin position="476"/>
        <end position="487"/>
    </location>
</feature>
<evidence type="ECO:0000259" key="2">
    <source>
        <dbReference type="PROSITE" id="PS50031"/>
    </source>
</evidence>
<feature type="compositionally biased region" description="Low complexity" evidence="1">
    <location>
        <begin position="58"/>
        <end position="80"/>
    </location>
</feature>
<feature type="compositionally biased region" description="Polar residues" evidence="1">
    <location>
        <begin position="117"/>
        <end position="129"/>
    </location>
</feature>
<reference evidence="3" key="1">
    <citation type="journal article" date="2022" name="bioRxiv">
        <title>Deciphering the potential niche of two novel black yeast fungi from a biological soil crust based on their genomes, phenotypes, and melanin regulation.</title>
        <authorList>
            <consortium name="DOE Joint Genome Institute"/>
            <person name="Carr E.C."/>
            <person name="Barton Q."/>
            <person name="Grambo S."/>
            <person name="Sullivan M."/>
            <person name="Renfro C.M."/>
            <person name="Kuo A."/>
            <person name="Pangilinan J."/>
            <person name="Lipzen A."/>
            <person name="Keymanesh K."/>
            <person name="Savage E."/>
            <person name="Barry K."/>
            <person name="Grigoriev I.V."/>
            <person name="Riekhof W.R."/>
            <person name="Harris S.S."/>
        </authorList>
    </citation>
    <scope>NUCLEOTIDE SEQUENCE</scope>
    <source>
        <strain evidence="3">JF 03-4F</strain>
    </source>
</reference>
<sequence>MTDNKARRPPVAPKPSFIQHDASTLKISPAPSPAVRGASRAFVPGSVKAPSPSSHNPTAGALLAATLAASKKQQQPQQSQHDGEQNTRLNVPAKQELLSNPRGRPPTAAKIPVAAANPSSGHPTQSQPQPHIPRSTSAVAAVAASATASARRSPVRRPQITRNSTSQYLKTPETSQETRGRTSSISSNSDTFYSLSRSPDALAGAVASMSPAPVQIQDAAEDTPRHDLGSVPRLSLRSSQTSLSSSPSPSAGTIAAITASRNAAIAEATKRAQSESDEVALNGQGPFDMEHSARQILGSTWPRVRVTPPQTDSENETFRARREPSRKPLPAPAPLRPSRAAIVAQEHAASANQDAPILDVRTRLSASSLADAMVASSIAAQHTGSHVGSRSRVASRSRGSPPPIPRRRSRSVGVFEAPAHKLHFPGLRSETPPPPPELKPLRVRPLRHTMRNHSQEEEEEHDKRKKGHWTRHPNKHHEGDRKRWRDKVTERERKRYEGVWAANKGILLDLDPEASITGYNKDGTPVSDFVANVVVRDIWERSRLPGDVLEEVWDLVARPGAKALNREEFVTGLWLIDQRLKGRKLPIKVSPSVWASVRHPAGVKISSKALQK</sequence>
<feature type="region of interest" description="Disordered" evidence="1">
    <location>
        <begin position="1"/>
        <end position="252"/>
    </location>
</feature>
<gene>
    <name evidence="3" type="ORF">EDD36DRAFT_420971</name>
</gene>
<name>A0AAN6DSQ5_9EURO</name>
<dbReference type="InterPro" id="IPR011992">
    <property type="entry name" value="EF-hand-dom_pair"/>
</dbReference>
<dbReference type="SMART" id="SM00027">
    <property type="entry name" value="EH"/>
    <property type="match status" value="1"/>
</dbReference>
<evidence type="ECO:0000313" key="3">
    <source>
        <dbReference type="EMBL" id="KAI1610947.1"/>
    </source>
</evidence>
<dbReference type="AlphaFoldDB" id="A0AAN6DSQ5"/>
<keyword evidence="4" id="KW-1185">Reference proteome</keyword>
<dbReference type="EMBL" id="MU404357">
    <property type="protein sequence ID" value="KAI1610947.1"/>
    <property type="molecule type" value="Genomic_DNA"/>
</dbReference>
<dbReference type="PROSITE" id="PS50031">
    <property type="entry name" value="EH"/>
    <property type="match status" value="1"/>
</dbReference>
<feature type="compositionally biased region" description="Low complexity" evidence="1">
    <location>
        <begin position="384"/>
        <end position="399"/>
    </location>
</feature>
<dbReference type="Proteomes" id="UP001203852">
    <property type="component" value="Unassembled WGS sequence"/>
</dbReference>
<feature type="compositionally biased region" description="Polar residues" evidence="1">
    <location>
        <begin position="160"/>
        <end position="197"/>
    </location>
</feature>
<dbReference type="Gene3D" id="1.10.238.10">
    <property type="entry name" value="EF-hand"/>
    <property type="match status" value="1"/>
</dbReference>
<comment type="caution">
    <text evidence="3">The sequence shown here is derived from an EMBL/GenBank/DDBJ whole genome shotgun (WGS) entry which is preliminary data.</text>
</comment>
<evidence type="ECO:0000256" key="1">
    <source>
        <dbReference type="SAM" id="MobiDB-lite"/>
    </source>
</evidence>
<dbReference type="InterPro" id="IPR000261">
    <property type="entry name" value="EH_dom"/>
</dbReference>
<evidence type="ECO:0000313" key="4">
    <source>
        <dbReference type="Proteomes" id="UP001203852"/>
    </source>
</evidence>
<feature type="compositionally biased region" description="Low complexity" evidence="1">
    <location>
        <begin position="133"/>
        <end position="158"/>
    </location>
</feature>
<feature type="compositionally biased region" description="Basic and acidic residues" evidence="1">
    <location>
        <begin position="316"/>
        <end position="326"/>
    </location>
</feature>
<feature type="region of interest" description="Disordered" evidence="1">
    <location>
        <begin position="380"/>
        <end position="487"/>
    </location>
</feature>
<accession>A0AAN6DSQ5</accession>
<protein>
    <recommendedName>
        <fullName evidence="2">EH domain-containing protein</fullName>
    </recommendedName>
</protein>
<proteinExistence type="predicted"/>
<feature type="compositionally biased region" description="Low complexity" evidence="1">
    <location>
        <begin position="232"/>
        <end position="252"/>
    </location>
</feature>